<dbReference type="OrthoDB" id="348030at2759"/>
<dbReference type="PANTHER" id="PTHR45615">
    <property type="entry name" value="MYOSIN HEAVY CHAIN, NON-MUSCLE"/>
    <property type="match status" value="1"/>
</dbReference>
<feature type="coiled-coil region" evidence="1">
    <location>
        <begin position="391"/>
        <end position="446"/>
    </location>
</feature>
<keyword evidence="1" id="KW-0175">Coiled coil</keyword>
<feature type="region of interest" description="Disordered" evidence="2">
    <location>
        <begin position="1571"/>
        <end position="1706"/>
    </location>
</feature>
<feature type="region of interest" description="Disordered" evidence="2">
    <location>
        <begin position="651"/>
        <end position="697"/>
    </location>
</feature>
<feature type="compositionally biased region" description="Polar residues" evidence="2">
    <location>
        <begin position="1760"/>
        <end position="1789"/>
    </location>
</feature>
<feature type="region of interest" description="Disordered" evidence="2">
    <location>
        <begin position="1865"/>
        <end position="1898"/>
    </location>
</feature>
<dbReference type="PANTHER" id="PTHR45615:SF40">
    <property type="entry name" value="MYOSIN HEAVY CHAIN, NON-MUSCLE"/>
    <property type="match status" value="1"/>
</dbReference>
<dbReference type="GeneID" id="34622297"/>
<feature type="region of interest" description="Disordered" evidence="2">
    <location>
        <begin position="957"/>
        <end position="1006"/>
    </location>
</feature>
<dbReference type="RefSeq" id="XP_026193167.1">
    <property type="nucleotide sequence ID" value="XM_026337382.1"/>
</dbReference>
<feature type="compositionally biased region" description="Basic and acidic residues" evidence="2">
    <location>
        <begin position="2227"/>
        <end position="2249"/>
    </location>
</feature>
<feature type="region of interest" description="Disordered" evidence="2">
    <location>
        <begin position="1532"/>
        <end position="1555"/>
    </location>
</feature>
<feature type="compositionally biased region" description="Low complexity" evidence="2">
    <location>
        <begin position="1312"/>
        <end position="1323"/>
    </location>
</feature>
<feature type="compositionally biased region" description="Low complexity" evidence="2">
    <location>
        <begin position="1385"/>
        <end position="1415"/>
    </location>
</feature>
<dbReference type="GO" id="GO:0005737">
    <property type="term" value="C:cytoplasm"/>
    <property type="evidence" value="ECO:0007669"/>
    <property type="project" value="TreeGrafter"/>
</dbReference>
<feature type="region of interest" description="Disordered" evidence="2">
    <location>
        <begin position="885"/>
        <end position="945"/>
    </location>
</feature>
<protein>
    <submittedName>
        <fullName evidence="4">Treacle protein</fullName>
    </submittedName>
</protein>
<feature type="region of interest" description="Disordered" evidence="2">
    <location>
        <begin position="301"/>
        <end position="322"/>
    </location>
</feature>
<feature type="region of interest" description="Disordered" evidence="2">
    <location>
        <begin position="823"/>
        <end position="861"/>
    </location>
</feature>
<feature type="compositionally biased region" description="Basic and acidic residues" evidence="2">
    <location>
        <begin position="1612"/>
        <end position="1623"/>
    </location>
</feature>
<feature type="region of interest" description="Disordered" evidence="2">
    <location>
        <begin position="1922"/>
        <end position="1991"/>
    </location>
</feature>
<feature type="compositionally biased region" description="Pro residues" evidence="2">
    <location>
        <begin position="1294"/>
        <end position="1311"/>
    </location>
</feature>
<name>A0A6P6S0L6_9EIME</name>
<sequence>MEAPGSEAGPGPQEAPNVAIEAVTNASILPYFLQEVRRQDGEASLAVEHPGETVRRVVSTPYFGGSDGQPSLPNKPRALQQKSTPPAVLTLSPLKALKEVLGESPKGEWLAASLDSACQSSEALSLLNHMRALASRLFAENALLKSQAQLEGKPYHQGARPRHRRTPREQLVSNDEARRVRDITEENSYLKSFINADARVLQNAKLARIQKELQAALEKNQTLQEQAQKDRAIIAELELRSRAFADAYAWLTSHNRMIHARDAPTLVALWRKRVAATGAAGQGTLMPEFAEDLSAAYIAADSEEDTEATSEDGNEEGSQYTRQLAAALREAETTSEVRQAQTRARLAERRAEEAERLLVETRAQLKKPEKAASKAAANPPAPCSAALSNHEVKLEAALKESQLRAAAAERECTKLAEQLSKAQKAVDAAVLARKRAEQEKAQAMAEAEARMSAERAQFASELANMKAQHQTEIGKLNTAAKEAAELRLKLRDAQQQCADLRAELDTAKLETGGAQISKVASSRNLVSPAASDISTLTSERDTYKATALRLEMDIKRLKARLDEAAQLEKTVFALKEKLSAGEELKKAYENLQREASTLRGKLSEVHATEPQKGPRQQDLAKQAMEELARDKAAMTEKYEFLKKKVGELEEQLEQQRSENQMLKAGREDAYKVSQPEATQPSSKAGTPTPDEVAALIKERDSLQEKILSLEKELSDFRTSSSRGPAKEPVVAKPSAGGARAEVAKKSPPSGAAKAVAKDTKVPAPPKKVIPTEAVISSSDSFSAEAREKLEKEVDALKEQLLAGKEVQTAYEALQKEVESLRGQLKDAQALGQPKGPPPTAPASSSAGKTAPPLPGDHLALVEERDNLLQKVKALEAELTALKAQSSTLASAKQVLESKALPPPQRARPSKAGATAKPAPLAKGTVQEPSATAGDQAAAQEQEKLKEEIRALREQVAAGEELKMAHESLKREMERMQAENSALKKNEEASKALPPKVPQPVSKAAMPTPDEVAALIKERDTWKDRVEGLEKELSDIRTSSRSHAKEAPAAKTSANGTHAEVLKKPPTPMPKPGGTAVESGKAIGAEAGVEVPPADSVATPLSKSKSPVTKRPPGALPAKAGKALSPAATPPAEGSIPAAKAPPVEAGAGTLDSSLEGEKAKVVAELEEELKALRPKAEAAAQLTQDIARLREQVAAGEVLKTAHEALEKEHELLKKQLCEMQDQSGSVSANGDRGKADSVPSANDLIAIQKERDDLKGQVARLETELAALRETSKAPEKAAPGSKEVSTAKSPGKVPPPASVKKTPLPPPKPGKAAADALGPKAVADEKGEQASPAPKLGRAASKTAIDTLPPKGSAGPAAAAKLAETAGASEASGTKPPLGGETLPPHKLGPPLGKKALPPKSGKAPLPAAVTSAAKEESASDEATAVCRAYSTAKQADKPSQDGTSGALSPSKPIAKDTKVPAPPKKASPVEAPSSGGGNFTLEAKTKLEKEIESLREKLADSEKLRVANGTLQKEVEALQGELNAIKTKAESGATEAASGASPAMVGEMDTLRKERNSLQERVAALEAELITLRAPRDETAAIPKTKARLPPKGKPAKEPLPSKVSQSPGEKERPDAKASEAPEPAATSPSAISAEGEAGGEQTGVGKAPREDTGAPVGPPDKANLLTEEVLSKSDAETDVGDSGAESHSEEERVATLKERLQRAKRRVRNLVVKCNALIEMEKERDSFRSRLESLQAKHDALRKAQMEARDKENASAAKSASDTVLPSSPSVSDTGSASLMETGMSAQSTSAQLDAASAAELTEKYDKLKVQRDKLYQSYKAQKERIAELEQQGIATQERLERAERLYHETQEELRIVTQPATQAEDAEPTGLLSWFGGGGTPTSKSPDEAKLRARLELMQQRLKNALADNESLSAKLAQLRTSPKGSPRETSGTAEAEGEPRQMPKGTAKHKSPEAGEKKVAQAKVPLKSKAPPATEGGAREGAETLAQLAELQKQIKEKDAQIEAHKAEIVRLGAATAAAGGEGALRSELAKREEELKTKTVQLEKATEEAKENEKLIQAKDEELKKLKAKLEALEKEKAQAISETNALKKQLEEVQKELELLKGGGSGATVPSAKSKDVGEASLPAKAVKRAPSLTKRAAGPPSPPQKSESPVAAPAAATSGQTPEVAKKKPKASTLKAQDATPKAPAEEEKSPTGAAPTERQGAAGEGFEADSLSAKKTTKAEDTEEEKKPKKSSKDKTGDTKKKKKKEVAFDEGAGPPSDKESVAPAEEDAKSTAVATSNVGWGFGLFDNSAPSAPPEDNEKEPPADSQAAARPSLLSLIVGPEPAAEPPKERDLPPLRLSAVEGADDQSDDSSSESEAEGGIAATVAGFFWGA</sequence>
<organism evidence="3 4">
    <name type="scientific">Cyclospora cayetanensis</name>
    <dbReference type="NCBI Taxonomy" id="88456"/>
    <lineage>
        <taxon>Eukaryota</taxon>
        <taxon>Sar</taxon>
        <taxon>Alveolata</taxon>
        <taxon>Apicomplexa</taxon>
        <taxon>Conoidasida</taxon>
        <taxon>Coccidia</taxon>
        <taxon>Eucoccidiorida</taxon>
        <taxon>Eimeriorina</taxon>
        <taxon>Eimeriidae</taxon>
        <taxon>Cyclospora</taxon>
    </lineage>
</organism>
<feature type="region of interest" description="Disordered" evidence="2">
    <location>
        <begin position="598"/>
        <end position="621"/>
    </location>
</feature>
<accession>A0A6P6S0L6</accession>
<feature type="coiled-coil region" evidence="1">
    <location>
        <begin position="199"/>
        <end position="240"/>
    </location>
</feature>
<evidence type="ECO:0000313" key="3">
    <source>
        <dbReference type="Proteomes" id="UP000515125"/>
    </source>
</evidence>
<feature type="region of interest" description="Disordered" evidence="2">
    <location>
        <begin position="713"/>
        <end position="771"/>
    </location>
</feature>
<feature type="coiled-coil region" evidence="1">
    <location>
        <begin position="476"/>
        <end position="510"/>
    </location>
</feature>
<feature type="region of interest" description="Disordered" evidence="2">
    <location>
        <begin position="1268"/>
        <end position="1487"/>
    </location>
</feature>
<feature type="compositionally biased region" description="Basic and acidic residues" evidence="2">
    <location>
        <begin position="1742"/>
        <end position="1757"/>
    </location>
</feature>
<feature type="coiled-coil region" evidence="1">
    <location>
        <begin position="1802"/>
        <end position="1850"/>
    </location>
</feature>
<feature type="region of interest" description="Disordered" evidence="2">
    <location>
        <begin position="151"/>
        <end position="172"/>
    </location>
</feature>
<feature type="compositionally biased region" description="Polar residues" evidence="2">
    <location>
        <begin position="675"/>
        <end position="685"/>
    </location>
</feature>
<feature type="compositionally biased region" description="Low complexity" evidence="2">
    <location>
        <begin position="1111"/>
        <end position="1126"/>
    </location>
</feature>
<feature type="region of interest" description="Disordered" evidence="2">
    <location>
        <begin position="1221"/>
        <end position="1242"/>
    </location>
</feature>
<dbReference type="GO" id="GO:0051015">
    <property type="term" value="F:actin filament binding"/>
    <property type="evidence" value="ECO:0007669"/>
    <property type="project" value="TreeGrafter"/>
</dbReference>
<feature type="compositionally biased region" description="Polar residues" evidence="2">
    <location>
        <begin position="1924"/>
        <end position="1938"/>
    </location>
</feature>
<dbReference type="GO" id="GO:0000146">
    <property type="term" value="F:microfilament motor activity"/>
    <property type="evidence" value="ECO:0007669"/>
    <property type="project" value="TreeGrafter"/>
</dbReference>
<feature type="region of interest" description="Disordered" evidence="2">
    <location>
        <begin position="2109"/>
        <end position="2371"/>
    </location>
</feature>
<gene>
    <name evidence="4" type="primary">LOC34622297</name>
</gene>
<dbReference type="GO" id="GO:0032982">
    <property type="term" value="C:myosin filament"/>
    <property type="evidence" value="ECO:0007669"/>
    <property type="project" value="TreeGrafter"/>
</dbReference>
<feature type="compositionally biased region" description="Acidic residues" evidence="2">
    <location>
        <begin position="2353"/>
        <end position="2367"/>
    </location>
</feature>
<feature type="region of interest" description="Disordered" evidence="2">
    <location>
        <begin position="361"/>
        <end position="384"/>
    </location>
</feature>
<feature type="region of interest" description="Disordered" evidence="2">
    <location>
        <begin position="1030"/>
        <end position="1155"/>
    </location>
</feature>
<feature type="compositionally biased region" description="Basic and acidic residues" evidence="2">
    <location>
        <begin position="1956"/>
        <end position="1965"/>
    </location>
</feature>
<feature type="compositionally biased region" description="Basic and acidic residues" evidence="2">
    <location>
        <begin position="1688"/>
        <end position="1705"/>
    </location>
</feature>
<feature type="compositionally biased region" description="Low complexity" evidence="2">
    <location>
        <begin position="1533"/>
        <end position="1543"/>
    </location>
</feature>
<feature type="compositionally biased region" description="Basic and acidic residues" evidence="2">
    <location>
        <begin position="959"/>
        <end position="989"/>
    </location>
</feature>
<evidence type="ECO:0000313" key="4">
    <source>
        <dbReference type="RefSeq" id="XP_026193167.1"/>
    </source>
</evidence>
<feature type="compositionally biased region" description="Low complexity" evidence="2">
    <location>
        <begin position="373"/>
        <end position="384"/>
    </location>
</feature>
<evidence type="ECO:0000256" key="1">
    <source>
        <dbReference type="SAM" id="Coils"/>
    </source>
</evidence>
<feature type="region of interest" description="Disordered" evidence="2">
    <location>
        <begin position="60"/>
        <end position="80"/>
    </location>
</feature>
<reference evidence="4" key="1">
    <citation type="submission" date="2025-08" db="UniProtKB">
        <authorList>
            <consortium name="RefSeq"/>
        </authorList>
    </citation>
    <scope>IDENTIFICATION</scope>
</reference>
<dbReference type="Proteomes" id="UP000515125">
    <property type="component" value="Unplaced"/>
</dbReference>
<feature type="compositionally biased region" description="Low complexity" evidence="2">
    <location>
        <begin position="1350"/>
        <end position="1373"/>
    </location>
</feature>
<feature type="compositionally biased region" description="Low complexity" evidence="2">
    <location>
        <begin position="1624"/>
        <end position="1638"/>
    </location>
</feature>
<feature type="compositionally biased region" description="Low complexity" evidence="2">
    <location>
        <begin position="841"/>
        <end position="850"/>
    </location>
</feature>
<dbReference type="GO" id="GO:0016460">
    <property type="term" value="C:myosin II complex"/>
    <property type="evidence" value="ECO:0007669"/>
    <property type="project" value="TreeGrafter"/>
</dbReference>
<feature type="region of interest" description="Disordered" evidence="2">
    <location>
        <begin position="1742"/>
        <end position="1789"/>
    </location>
</feature>
<feature type="compositionally biased region" description="Low complexity" evidence="2">
    <location>
        <begin position="745"/>
        <end position="754"/>
    </location>
</feature>
<feature type="compositionally biased region" description="Acidic residues" evidence="2">
    <location>
        <begin position="301"/>
        <end position="315"/>
    </location>
</feature>
<evidence type="ECO:0000256" key="2">
    <source>
        <dbReference type="SAM" id="MobiDB-lite"/>
    </source>
</evidence>
<keyword evidence="3" id="KW-1185">Reference proteome</keyword>
<proteinExistence type="predicted"/>